<dbReference type="InterPro" id="IPR036412">
    <property type="entry name" value="HAD-like_sf"/>
</dbReference>
<dbReference type="NCBIfam" id="TIGR01459">
    <property type="entry name" value="HAD-SF-IIA-hyp4"/>
    <property type="match status" value="1"/>
</dbReference>
<evidence type="ECO:0000313" key="2">
    <source>
        <dbReference type="Proteomes" id="UP000782610"/>
    </source>
</evidence>
<dbReference type="PANTHER" id="PTHR19288">
    <property type="entry name" value="4-NITROPHENYLPHOSPHATASE-RELATED"/>
    <property type="match status" value="1"/>
</dbReference>
<dbReference type="GO" id="GO:0005737">
    <property type="term" value="C:cytoplasm"/>
    <property type="evidence" value="ECO:0007669"/>
    <property type="project" value="TreeGrafter"/>
</dbReference>
<dbReference type="EMBL" id="JACRAF010000018">
    <property type="protein sequence ID" value="MBI4921320.1"/>
    <property type="molecule type" value="Genomic_DNA"/>
</dbReference>
<name>A0A933NXK7_9HYPH</name>
<dbReference type="PANTHER" id="PTHR19288:SF90">
    <property type="entry name" value="OS08G0542600 PROTEIN"/>
    <property type="match status" value="1"/>
</dbReference>
<dbReference type="InterPro" id="IPR006357">
    <property type="entry name" value="HAD-SF_hydro_IIA"/>
</dbReference>
<dbReference type="InterPro" id="IPR023214">
    <property type="entry name" value="HAD_sf"/>
</dbReference>
<dbReference type="Gene3D" id="3.40.50.1000">
    <property type="entry name" value="HAD superfamily/HAD-like"/>
    <property type="match status" value="2"/>
</dbReference>
<comment type="caution">
    <text evidence="1">The sequence shown here is derived from an EMBL/GenBank/DDBJ whole genome shotgun (WGS) entry which is preliminary data.</text>
</comment>
<dbReference type="Proteomes" id="UP000782610">
    <property type="component" value="Unassembled WGS sequence"/>
</dbReference>
<protein>
    <submittedName>
        <fullName evidence="1">TIGR01459 family HAD-type hydrolase</fullName>
    </submittedName>
</protein>
<dbReference type="Pfam" id="PF13242">
    <property type="entry name" value="Hydrolase_like"/>
    <property type="match status" value="1"/>
</dbReference>
<sequence length="279" mass="29683">MSFIEITSLRDVAARYRYLFVDAYGVLYDGGASFPGAPEALARARAAGLRVCIVTNSASRGEVVARRLAERAGLTTDHYDAIATSGELSWRYLEDRRLPIDTPLRVITEEGGPSWIADITHTVVDDVRGAGAILAIGMPHLTESAFYESRLAETLKAGAGMGLPMIVADSDETYPWRGTIRLGAGWLARLYGAMGGRLIEFGKPHRPIYDFASSLLGSPARAEVLAIGDNLLTDIAGAAGYGIDSLLVLEGGVHGGSSIASLRGASGARPTYLAPRLCW</sequence>
<dbReference type="GO" id="GO:0016791">
    <property type="term" value="F:phosphatase activity"/>
    <property type="evidence" value="ECO:0007669"/>
    <property type="project" value="TreeGrafter"/>
</dbReference>
<proteinExistence type="predicted"/>
<dbReference type="InterPro" id="IPR006356">
    <property type="entry name" value="HAD-SF_hydro_IIA_hyp3"/>
</dbReference>
<gene>
    <name evidence="1" type="ORF">HY834_06185</name>
</gene>
<evidence type="ECO:0000313" key="1">
    <source>
        <dbReference type="EMBL" id="MBI4921320.1"/>
    </source>
</evidence>
<dbReference type="Pfam" id="PF13344">
    <property type="entry name" value="Hydrolase_6"/>
    <property type="match status" value="1"/>
</dbReference>
<reference evidence="1" key="1">
    <citation type="submission" date="2020-07" db="EMBL/GenBank/DDBJ databases">
        <title>Huge and variable diversity of episymbiotic CPR bacteria and DPANN archaea in groundwater ecosystems.</title>
        <authorList>
            <person name="He C.Y."/>
            <person name="Keren R."/>
            <person name="Whittaker M."/>
            <person name="Farag I.F."/>
            <person name="Doudna J."/>
            <person name="Cate J.H.D."/>
            <person name="Banfield J.F."/>
        </authorList>
    </citation>
    <scope>NUCLEOTIDE SEQUENCE</scope>
    <source>
        <strain evidence="1">NC_groundwater_1586_Pr3_B-0.1um_66_15</strain>
    </source>
</reference>
<accession>A0A933NXK7</accession>
<organism evidence="1 2">
    <name type="scientific">Devosia nanyangense</name>
    <dbReference type="NCBI Taxonomy" id="1228055"/>
    <lineage>
        <taxon>Bacteria</taxon>
        <taxon>Pseudomonadati</taxon>
        <taxon>Pseudomonadota</taxon>
        <taxon>Alphaproteobacteria</taxon>
        <taxon>Hyphomicrobiales</taxon>
        <taxon>Devosiaceae</taxon>
        <taxon>Devosia</taxon>
    </lineage>
</organism>
<dbReference type="SUPFAM" id="SSF56784">
    <property type="entry name" value="HAD-like"/>
    <property type="match status" value="1"/>
</dbReference>
<keyword evidence="1" id="KW-0378">Hydrolase</keyword>
<dbReference type="AlphaFoldDB" id="A0A933NXK7"/>